<sequence>MKSLQDALYNWLTIYVVAQARPDDMAAQETASFFYEILRHDFQITELQVNKDGAGEMYIVHYERNGEKQMARFPVELIDVMLEQIEKNPEKYRNYLS</sequence>
<comment type="caution">
    <text evidence="1">The sequence shown here is derived from an EMBL/GenBank/DDBJ whole genome shotgun (WGS) entry which is preliminary data.</text>
</comment>
<keyword evidence="2" id="KW-1185">Reference proteome</keyword>
<organism evidence="1 2">
    <name type="scientific">Parageobacillus caldoxylosilyticus NBRC 107762</name>
    <dbReference type="NCBI Taxonomy" id="1220594"/>
    <lineage>
        <taxon>Bacteria</taxon>
        <taxon>Bacillati</taxon>
        <taxon>Bacillota</taxon>
        <taxon>Bacilli</taxon>
        <taxon>Bacillales</taxon>
        <taxon>Anoxybacillaceae</taxon>
        <taxon>Saccharococcus</taxon>
    </lineage>
</organism>
<dbReference type="Proteomes" id="UP000023561">
    <property type="component" value="Unassembled WGS sequence"/>
</dbReference>
<dbReference type="RefSeq" id="WP_017434653.1">
    <property type="nucleotide sequence ID" value="NZ_BAWO01000008.1"/>
</dbReference>
<dbReference type="GeneID" id="301191905"/>
<proteinExistence type="predicted"/>
<evidence type="ECO:0000313" key="1">
    <source>
        <dbReference type="EMBL" id="GAJ38785.1"/>
    </source>
</evidence>
<reference evidence="1 2" key="1">
    <citation type="submission" date="2014-04" db="EMBL/GenBank/DDBJ databases">
        <title>Whole genome shotgun sequence of Geobacillus caldoxylosilyticus NBRC 107762.</title>
        <authorList>
            <person name="Hosoyama A."/>
            <person name="Hosoyama Y."/>
            <person name="Katano-Makiyama Y."/>
            <person name="Tsuchikane K."/>
            <person name="Ohji S."/>
            <person name="Ichikawa N."/>
            <person name="Yamazoe A."/>
            <person name="Fujita N."/>
        </authorList>
    </citation>
    <scope>NUCLEOTIDE SEQUENCE [LARGE SCALE GENOMIC DNA]</scope>
    <source>
        <strain evidence="1 2">NBRC 107762</strain>
    </source>
</reference>
<dbReference type="OrthoDB" id="2692034at2"/>
<gene>
    <name evidence="1" type="ORF">GCA01S_008_00300</name>
</gene>
<evidence type="ECO:0000313" key="2">
    <source>
        <dbReference type="Proteomes" id="UP000023561"/>
    </source>
</evidence>
<name>A0A023DBR0_9BACL</name>
<accession>A0A023DBR0</accession>
<protein>
    <submittedName>
        <fullName evidence="1">Uncharacterized protein</fullName>
    </submittedName>
</protein>
<dbReference type="EMBL" id="BAWO01000008">
    <property type="protein sequence ID" value="GAJ38785.1"/>
    <property type="molecule type" value="Genomic_DNA"/>
</dbReference>
<dbReference type="AlphaFoldDB" id="A0A023DBR0"/>